<evidence type="ECO:0000256" key="1">
    <source>
        <dbReference type="SAM" id="SignalP"/>
    </source>
</evidence>
<feature type="chain" id="PRO_5047133704" description="Lipoprotein" evidence="1">
    <location>
        <begin position="19"/>
        <end position="139"/>
    </location>
</feature>
<dbReference type="PROSITE" id="PS51257">
    <property type="entry name" value="PROKAR_LIPOPROTEIN"/>
    <property type="match status" value="1"/>
</dbReference>
<feature type="signal peptide" evidence="1">
    <location>
        <begin position="1"/>
        <end position="18"/>
    </location>
</feature>
<reference evidence="2 3" key="1">
    <citation type="submission" date="2021-06" db="EMBL/GenBank/DDBJ databases">
        <title>Bacillus sp. RD4P76, an endophyte from a halophyte.</title>
        <authorList>
            <person name="Sun J.-Q."/>
        </authorList>
    </citation>
    <scope>NUCLEOTIDE SEQUENCE [LARGE SCALE GENOMIC DNA]</scope>
    <source>
        <strain evidence="2 3">CGMCC 1.15917</strain>
    </source>
</reference>
<dbReference type="RefSeq" id="WP_217067236.1">
    <property type="nucleotide sequence ID" value="NZ_JAHQCS010000121.1"/>
</dbReference>
<evidence type="ECO:0000313" key="2">
    <source>
        <dbReference type="EMBL" id="MBU9713061.1"/>
    </source>
</evidence>
<dbReference type="EMBL" id="JAHQCS010000121">
    <property type="protein sequence ID" value="MBU9713061.1"/>
    <property type="molecule type" value="Genomic_DNA"/>
</dbReference>
<organism evidence="2 3">
    <name type="scientific">Evansella tamaricis</name>
    <dbReference type="NCBI Taxonomy" id="2069301"/>
    <lineage>
        <taxon>Bacteria</taxon>
        <taxon>Bacillati</taxon>
        <taxon>Bacillota</taxon>
        <taxon>Bacilli</taxon>
        <taxon>Bacillales</taxon>
        <taxon>Bacillaceae</taxon>
        <taxon>Evansella</taxon>
    </lineage>
</organism>
<protein>
    <recommendedName>
        <fullName evidence="4">Lipoprotein</fullName>
    </recommendedName>
</protein>
<keyword evidence="3" id="KW-1185">Reference proteome</keyword>
<accession>A0ABS6JHF6</accession>
<sequence>MKKIGLFLFISVASLLFISGCGGSKETASDHGLELPNGVESHLPLPAEAHIAFQHEDGNTYSIMYQPGVSYPDAIEFFSERLSTDGWTLVSEDIPDRTEGERTAGWEAEGHGVEVTVTLTAFGGPDGFNMTGFIMITKN</sequence>
<evidence type="ECO:0008006" key="4">
    <source>
        <dbReference type="Google" id="ProtNLM"/>
    </source>
</evidence>
<dbReference type="Proteomes" id="UP000784880">
    <property type="component" value="Unassembled WGS sequence"/>
</dbReference>
<proteinExistence type="predicted"/>
<name>A0ABS6JHF6_9BACI</name>
<comment type="caution">
    <text evidence="2">The sequence shown here is derived from an EMBL/GenBank/DDBJ whole genome shotgun (WGS) entry which is preliminary data.</text>
</comment>
<evidence type="ECO:0000313" key="3">
    <source>
        <dbReference type="Proteomes" id="UP000784880"/>
    </source>
</evidence>
<keyword evidence="1" id="KW-0732">Signal</keyword>
<gene>
    <name evidence="2" type="ORF">KS419_15120</name>
</gene>